<dbReference type="AlphaFoldDB" id="A0A2P5C319"/>
<reference evidence="2" key="1">
    <citation type="submission" date="2016-06" db="EMBL/GenBank/DDBJ databases">
        <title>Parallel loss of symbiosis genes in relatives of nitrogen-fixing non-legume Parasponia.</title>
        <authorList>
            <person name="Van Velzen R."/>
            <person name="Holmer R."/>
            <person name="Bu F."/>
            <person name="Rutten L."/>
            <person name="Van Zeijl A."/>
            <person name="Liu W."/>
            <person name="Santuari L."/>
            <person name="Cao Q."/>
            <person name="Sharma T."/>
            <person name="Shen D."/>
            <person name="Roswanjaya Y."/>
            <person name="Wardhani T."/>
            <person name="Kalhor M.S."/>
            <person name="Jansen J."/>
            <person name="Van den Hoogen J."/>
            <person name="Gungor B."/>
            <person name="Hartog M."/>
            <person name="Hontelez J."/>
            <person name="Verver J."/>
            <person name="Yang W.-C."/>
            <person name="Schijlen E."/>
            <person name="Repin R."/>
            <person name="Schilthuizen M."/>
            <person name="Schranz E."/>
            <person name="Heidstra R."/>
            <person name="Miyata K."/>
            <person name="Fedorova E."/>
            <person name="Kohlen W."/>
            <person name="Bisseling T."/>
            <person name="Smit S."/>
            <person name="Geurts R."/>
        </authorList>
    </citation>
    <scope>NUCLEOTIDE SEQUENCE [LARGE SCALE GENOMIC DNA]</scope>
    <source>
        <strain evidence="2">cv. WU1-14</strain>
    </source>
</reference>
<name>A0A2P5C319_PARAD</name>
<keyword evidence="2" id="KW-1185">Reference proteome</keyword>
<proteinExistence type="predicted"/>
<evidence type="ECO:0000313" key="2">
    <source>
        <dbReference type="Proteomes" id="UP000237105"/>
    </source>
</evidence>
<protein>
    <submittedName>
        <fullName evidence="1">Uncharacterized protein</fullName>
    </submittedName>
</protein>
<dbReference type="OrthoDB" id="10289884at2759"/>
<organism evidence="1 2">
    <name type="scientific">Parasponia andersonii</name>
    <name type="common">Sponia andersonii</name>
    <dbReference type="NCBI Taxonomy" id="3476"/>
    <lineage>
        <taxon>Eukaryota</taxon>
        <taxon>Viridiplantae</taxon>
        <taxon>Streptophyta</taxon>
        <taxon>Embryophyta</taxon>
        <taxon>Tracheophyta</taxon>
        <taxon>Spermatophyta</taxon>
        <taxon>Magnoliopsida</taxon>
        <taxon>eudicotyledons</taxon>
        <taxon>Gunneridae</taxon>
        <taxon>Pentapetalae</taxon>
        <taxon>rosids</taxon>
        <taxon>fabids</taxon>
        <taxon>Rosales</taxon>
        <taxon>Cannabaceae</taxon>
        <taxon>Parasponia</taxon>
    </lineage>
</organism>
<evidence type="ECO:0000313" key="1">
    <source>
        <dbReference type="EMBL" id="PON55452.1"/>
    </source>
</evidence>
<accession>A0A2P5C319</accession>
<dbReference type="EMBL" id="JXTB01000183">
    <property type="protein sequence ID" value="PON55452.1"/>
    <property type="molecule type" value="Genomic_DNA"/>
</dbReference>
<comment type="caution">
    <text evidence="1">The sequence shown here is derived from an EMBL/GenBank/DDBJ whole genome shotgun (WGS) entry which is preliminary data.</text>
</comment>
<gene>
    <name evidence="1" type="ORF">PanWU01x14_187670</name>
</gene>
<dbReference type="Proteomes" id="UP000237105">
    <property type="component" value="Unassembled WGS sequence"/>
</dbReference>
<sequence length="125" mass="14507">MKLTRSEESTPYDSVRLYRHAFNQFMSFIKFSSSAKKIHHTSVVLNFWNQAKVKTHFLKKPLSFGHQSSMTTSMKNCYKSDIVRFNAMSLHFFNEFQSFISTTVHSKPSHHGIPHTEVSISGFNE</sequence>